<dbReference type="EMBL" id="UOGK01000422">
    <property type="protein sequence ID" value="VAX40644.1"/>
    <property type="molecule type" value="Genomic_DNA"/>
</dbReference>
<name>A0A3B1DWJ3_9ZZZZ</name>
<evidence type="ECO:0008006" key="3">
    <source>
        <dbReference type="Google" id="ProtNLM"/>
    </source>
</evidence>
<evidence type="ECO:0000256" key="1">
    <source>
        <dbReference type="SAM" id="MobiDB-lite"/>
    </source>
</evidence>
<evidence type="ECO:0000313" key="2">
    <source>
        <dbReference type="EMBL" id="VAX40644.1"/>
    </source>
</evidence>
<accession>A0A3B1DWJ3</accession>
<dbReference type="Gene3D" id="3.30.420.280">
    <property type="match status" value="1"/>
</dbReference>
<dbReference type="AlphaFoldDB" id="A0A3B1DWJ3"/>
<reference evidence="2" key="1">
    <citation type="submission" date="2018-06" db="EMBL/GenBank/DDBJ databases">
        <authorList>
            <person name="Zhirakovskaya E."/>
        </authorList>
    </citation>
    <scope>NUCLEOTIDE SEQUENCE</scope>
</reference>
<dbReference type="Gene3D" id="3.40.50.300">
    <property type="entry name" value="P-loop containing nucleotide triphosphate hydrolases"/>
    <property type="match status" value="1"/>
</dbReference>
<proteinExistence type="predicted"/>
<gene>
    <name evidence="2" type="ORF">MNBD_PLANCTO03-2437</name>
</gene>
<organism evidence="2">
    <name type="scientific">hydrothermal vent metagenome</name>
    <dbReference type="NCBI Taxonomy" id="652676"/>
    <lineage>
        <taxon>unclassified sequences</taxon>
        <taxon>metagenomes</taxon>
        <taxon>ecological metagenomes</taxon>
    </lineage>
</organism>
<feature type="region of interest" description="Disordered" evidence="1">
    <location>
        <begin position="1"/>
        <end position="20"/>
    </location>
</feature>
<dbReference type="InterPro" id="IPR027417">
    <property type="entry name" value="P-loop_NTPase"/>
</dbReference>
<sequence length="532" mass="58609">MPEKKKHNQEPATETHEAANAVGVFPDSPDALHAWLKETLGLTIAQRPIIRGHQAPFAYLSHVFFEGGRLLARKATATQDTTATPLDSVVWANRGGGKTFLGAVATMLDLVFKPGVEVRILGGSLEQSKRMHAHLRALFAHPALAPLLDGRITERRVRLTNGSVAEILAQSETSVRGTRVQKLRCDEVELFHPDVWEAAQLTTRSADITLPGGRVVEVRGSIECLSTMHRPYGLMHRIVQEAREVGGGRSIFRWGVVDVLDRCESERPCERCVLLPECRGRAKSRKEPGHIRIEDAVRMKSRVGAATWESEMLCRRPRRTDSVFPEFDRAVHVVGDGEVWQVPKGELLAGMDFGFRAPTVVLWVVHDEAGVLWVVAERVKAETVLEEHARAIVEGPGVEGVTGPPAWIGVDPAGRQRNDQTGLSASAVLRKAGLRVKDRSLGQQAGLSLVRARLKPAADAGQGGKPGGAVPPRLFVHARCEHLIECLERYHYPADRPECLQPEKDGFDHAPDALRYLVQGLDRPFTCKFSSY</sequence>
<protein>
    <recommendedName>
        <fullName evidence="3">Terminase large subunit gp17-like C-terminal domain-containing protein</fullName>
    </recommendedName>
</protein>